<proteinExistence type="inferred from homology"/>
<evidence type="ECO:0000313" key="7">
    <source>
        <dbReference type="Proteomes" id="UP000824890"/>
    </source>
</evidence>
<keyword evidence="3" id="KW-0378">Hydrolase</keyword>
<evidence type="ECO:0000256" key="2">
    <source>
        <dbReference type="ARBA" id="ARBA00022670"/>
    </source>
</evidence>
<dbReference type="SUPFAM" id="SSF54001">
    <property type="entry name" value="Cysteine proteinases"/>
    <property type="match status" value="1"/>
</dbReference>
<keyword evidence="7" id="KW-1185">Reference proteome</keyword>
<accession>A0ABQ8DV75</accession>
<reference evidence="6 7" key="1">
    <citation type="submission" date="2021-05" db="EMBL/GenBank/DDBJ databases">
        <title>Genome Assembly of Synthetic Allotetraploid Brassica napus Reveals Homoeologous Exchanges between Subgenomes.</title>
        <authorList>
            <person name="Davis J.T."/>
        </authorList>
    </citation>
    <scope>NUCLEOTIDE SEQUENCE [LARGE SCALE GENOMIC DNA]</scope>
    <source>
        <strain evidence="7">cv. Da-Ae</strain>
        <tissue evidence="6">Seedling</tissue>
    </source>
</reference>
<dbReference type="Pfam" id="PF02902">
    <property type="entry name" value="Peptidase_C48"/>
    <property type="match status" value="1"/>
</dbReference>
<dbReference type="EMBL" id="JAGKQM010000003">
    <property type="protein sequence ID" value="KAH0933285.1"/>
    <property type="molecule type" value="Genomic_DNA"/>
</dbReference>
<feature type="compositionally biased region" description="Acidic residues" evidence="4">
    <location>
        <begin position="321"/>
        <end position="374"/>
    </location>
</feature>
<dbReference type="InterPro" id="IPR038765">
    <property type="entry name" value="Papain-like_cys_pep_sf"/>
</dbReference>
<dbReference type="PROSITE" id="PS50600">
    <property type="entry name" value="ULP_PROTEASE"/>
    <property type="match status" value="1"/>
</dbReference>
<protein>
    <recommendedName>
        <fullName evidence="5">Ubiquitin-like protease family profile domain-containing protein</fullName>
    </recommendedName>
</protein>
<feature type="region of interest" description="Disordered" evidence="4">
    <location>
        <begin position="1"/>
        <end position="32"/>
    </location>
</feature>
<evidence type="ECO:0000256" key="3">
    <source>
        <dbReference type="ARBA" id="ARBA00022801"/>
    </source>
</evidence>
<gene>
    <name evidence="6" type="ORF">HID58_010402</name>
</gene>
<feature type="domain" description="Ubiquitin-like protease family profile" evidence="5">
    <location>
        <begin position="658"/>
        <end position="864"/>
    </location>
</feature>
<dbReference type="Proteomes" id="UP000824890">
    <property type="component" value="Unassembled WGS sequence"/>
</dbReference>
<organism evidence="6 7">
    <name type="scientific">Brassica napus</name>
    <name type="common">Rape</name>
    <dbReference type="NCBI Taxonomy" id="3708"/>
    <lineage>
        <taxon>Eukaryota</taxon>
        <taxon>Viridiplantae</taxon>
        <taxon>Streptophyta</taxon>
        <taxon>Embryophyta</taxon>
        <taxon>Tracheophyta</taxon>
        <taxon>Spermatophyta</taxon>
        <taxon>Magnoliopsida</taxon>
        <taxon>eudicotyledons</taxon>
        <taxon>Gunneridae</taxon>
        <taxon>Pentapetalae</taxon>
        <taxon>rosids</taxon>
        <taxon>malvids</taxon>
        <taxon>Brassicales</taxon>
        <taxon>Brassicaceae</taxon>
        <taxon>Brassiceae</taxon>
        <taxon>Brassica</taxon>
    </lineage>
</organism>
<feature type="region of interest" description="Disordered" evidence="4">
    <location>
        <begin position="279"/>
        <end position="395"/>
    </location>
</feature>
<evidence type="ECO:0000256" key="4">
    <source>
        <dbReference type="SAM" id="MobiDB-lite"/>
    </source>
</evidence>
<comment type="similarity">
    <text evidence="1">Belongs to the peptidase C48 family.</text>
</comment>
<dbReference type="PANTHER" id="PTHR48449:SF1">
    <property type="entry name" value="DUF1985 DOMAIN-CONTAINING PROTEIN"/>
    <property type="match status" value="1"/>
</dbReference>
<keyword evidence="2" id="KW-0645">Protease</keyword>
<feature type="non-terminal residue" evidence="6">
    <location>
        <position position="1"/>
    </location>
</feature>
<evidence type="ECO:0000313" key="6">
    <source>
        <dbReference type="EMBL" id="KAH0933285.1"/>
    </source>
</evidence>
<dbReference type="InterPro" id="IPR003653">
    <property type="entry name" value="Peptidase_C48_C"/>
</dbReference>
<sequence>FFDPQMTTMRRRSGKEHVGEEDNSGGHPDERLPERLFATDRYPSRRLNVYSTLDFLVAVKDVLRGTPEMDRIMGSCLPLALQLVAYECIPQLLARLGGTDDQKIIDCESLPQHTGLNLVDVLAAEHHHELTVQPMMEIEPDKLEGWGEWDDEIDDRRVKYLVRLIVGGHKFTKSMWRGGDVAEVLYDHEKLKAAKKRKREAGNPKINVEGGHVLKQRRVSTYFRRPTLKDDDKHNKLASRVDALEKVVVWMKKRLGRRKRIGVTPRKEFLCSGGRVKEKKKKSAVADESPNLSVEDMEEESDDVRVDVDDVAIGNEKLPAESEDGEGEEEEDGEESVGEDVESEDEEEEKDVEDSGGEDVGAEDVNDSVGEDEKEDGKEKGSGGTDVQVEGMLSEEPPEVLAPLKEGDGVPLQWVNVGATAKSGCVLDRATTSKTFVVSEDKGCIDSGAAGAKEGANVTEGGDEAESKESDVLLAKEYVGPSGDGRTTEVAQGKVVKPNIRAEDGGGAALEERTEELSGLDKFVGGIVRGAAGEPGVGYDAPAVSKGYNQILCDKDESLLERGTPGDGGGEKVYETEVVGKVRNEVVDVGDAGAVKARDGSVIITCSSDSSPCPRSEKHEPAEAEANLASLLLAKEPFSIDQIVPAVEDIDFGYFEKVLIGNPEVLHLGAGKYDLDNQFFLDLATPCKWVSTKHMEVLVDYVSERHGALLKEKRAMFVDPWFVDHLLGKARSFQAATYKGRVFSDPKLAGYLTQEGKKLGVDVDTVYGPMIWGQNHWVGLAINIRTWSVQVYDSDHSLRSMEEVMVIMLPIAKMLPYLVRKVCPAQFLMGHGLEPFAVERMENVYQNRRSGDCGPVAVKFLELSATTVEQPGVGDLTDNAVNILRKQYAMDVYRDWIVPLYIGGDTAK</sequence>
<name>A0ABQ8DV75_BRANA</name>
<evidence type="ECO:0000256" key="1">
    <source>
        <dbReference type="ARBA" id="ARBA00005234"/>
    </source>
</evidence>
<evidence type="ECO:0000259" key="5">
    <source>
        <dbReference type="PROSITE" id="PS50600"/>
    </source>
</evidence>
<dbReference type="Gene3D" id="3.40.395.10">
    <property type="entry name" value="Adenoviral Proteinase, Chain A"/>
    <property type="match status" value="1"/>
</dbReference>
<comment type="caution">
    <text evidence="6">The sequence shown here is derived from an EMBL/GenBank/DDBJ whole genome shotgun (WGS) entry which is preliminary data.</text>
</comment>
<dbReference type="PANTHER" id="PTHR48449">
    <property type="entry name" value="DUF1985 DOMAIN-CONTAINING PROTEIN"/>
    <property type="match status" value="1"/>
</dbReference>